<proteinExistence type="predicted"/>
<dbReference type="RefSeq" id="WP_208926892.1">
    <property type="nucleotide sequence ID" value="NZ_LK996027.1"/>
</dbReference>
<protein>
    <submittedName>
        <fullName evidence="1">Uncharacterized protein</fullName>
    </submittedName>
</protein>
<evidence type="ECO:0000313" key="1">
    <source>
        <dbReference type="EMBL" id="CDV96394.1"/>
    </source>
</evidence>
<sequence>MSSEFVCRYCGKEKAWDDRNYDIGLRLAEMDSLAALGHAEEVCPYLICNQCADELIAESEDATQCEPTAQ</sequence>
<dbReference type="PATRIC" id="fig|49338.4.peg.5808"/>
<organism evidence="1">
    <name type="scientific">Desulfitobacterium hafniense</name>
    <name type="common">Desulfitobacterium frappieri</name>
    <dbReference type="NCBI Taxonomy" id="49338"/>
    <lineage>
        <taxon>Bacteria</taxon>
        <taxon>Bacillati</taxon>
        <taxon>Bacillota</taxon>
        <taxon>Clostridia</taxon>
        <taxon>Eubacteriales</taxon>
        <taxon>Desulfitobacteriaceae</taxon>
        <taxon>Desulfitobacterium</taxon>
    </lineage>
</organism>
<accession>A0A098AUA4</accession>
<gene>
    <name evidence="1" type="ORF">DPCES_5396</name>
</gene>
<dbReference type="AlphaFoldDB" id="A0A098AUA4"/>
<name>A0A098AUA4_DESHA</name>
<dbReference type="EMBL" id="LK996027">
    <property type="protein sequence ID" value="CDV96394.1"/>
    <property type="molecule type" value="Genomic_DNA"/>
</dbReference>
<reference evidence="1" key="1">
    <citation type="submission" date="2014-07" db="EMBL/GenBank/DDBJ databases">
        <authorList>
            <person name="Hornung V.Bastian."/>
        </authorList>
    </citation>
    <scope>NUCLEOTIDE SEQUENCE</scope>
    <source>
        <strain evidence="1">PCE-S</strain>
    </source>
</reference>